<dbReference type="InterPro" id="IPR050583">
    <property type="entry name" value="Mycobacterial_A85_antigen"/>
</dbReference>
<dbReference type="SUPFAM" id="SSF53474">
    <property type="entry name" value="alpha/beta-Hydrolases"/>
    <property type="match status" value="1"/>
</dbReference>
<dbReference type="PANTHER" id="PTHR48098:SF1">
    <property type="entry name" value="DIACYLGLYCEROL ACYLTRANSFERASE_MYCOLYLTRANSFERASE AG85A"/>
    <property type="match status" value="1"/>
</dbReference>
<keyword evidence="2" id="KW-1185">Reference proteome</keyword>
<dbReference type="PANTHER" id="PTHR48098">
    <property type="entry name" value="ENTEROCHELIN ESTERASE-RELATED"/>
    <property type="match status" value="1"/>
</dbReference>
<dbReference type="InterPro" id="IPR000801">
    <property type="entry name" value="Esterase-like"/>
</dbReference>
<dbReference type="InterPro" id="IPR029058">
    <property type="entry name" value="AB_hydrolase_fold"/>
</dbReference>
<comment type="caution">
    <text evidence="1">The sequence shown here is derived from an EMBL/GenBank/DDBJ whole genome shotgun (WGS) entry which is preliminary data.</text>
</comment>
<dbReference type="Proteomes" id="UP000030023">
    <property type="component" value="Unassembled WGS sequence"/>
</dbReference>
<proteinExistence type="predicted"/>
<name>A0ABR4XQY0_9LACO</name>
<organism evidence="1 2">
    <name type="scientific">Oenococcus alcoholitolerans</name>
    <dbReference type="NCBI Taxonomy" id="931074"/>
    <lineage>
        <taxon>Bacteria</taxon>
        <taxon>Bacillati</taxon>
        <taxon>Bacillota</taxon>
        <taxon>Bacilli</taxon>
        <taxon>Lactobacillales</taxon>
        <taxon>Lactobacillaceae</taxon>
        <taxon>Oenococcus</taxon>
    </lineage>
</organism>
<sequence length="267" mass="30796">MAFLQVNYYSKFIGKESMMNVILPERDGHNPNRTAKQLSDIPVLYLLHGMGNDFSAWSRRTNIERLVRLTDLAIVMPDTDLGWYTNTASGLKYFDATSKELFEKVALMFPQISKKVEKHFIAGVSMGGYGAFKMALATDYFSYAASLSGALTLDFSYPQVFQMAPQAYWEGIFGNLDDFHESENDLLTLAKKRIDDKKTLPKLYAWIGQQDFLLPANEYAVPKLKALGYDLTYKTDPGRHEWYYWNKQIENVLEWLPIKYIKEERLS</sequence>
<reference evidence="1 2" key="1">
    <citation type="journal article" date="2014" name="Antonie Van Leeuwenhoek">
        <title>Oenococcus alcoholitolerans sp. nov., a lactic acid bacteria isolated from cachaca and ethanol fermentation processes.</title>
        <authorList>
            <person name="Badotti F."/>
            <person name="Moreira A.P."/>
            <person name="Tonon L.A."/>
            <person name="de Lucena B.T."/>
            <person name="Gomes Fde C."/>
            <person name="Kruger R."/>
            <person name="Thompson C.C."/>
            <person name="de Morais M.A.Jr."/>
            <person name="Rosa C.A."/>
            <person name="Thompson F.L."/>
        </authorList>
    </citation>
    <scope>NUCLEOTIDE SEQUENCE [LARGE SCALE GENOMIC DNA]</scope>
    <source>
        <strain evidence="1 2">UFRJ-M7.2.18</strain>
    </source>
</reference>
<dbReference type="Pfam" id="PF00756">
    <property type="entry name" value="Esterase"/>
    <property type="match status" value="1"/>
</dbReference>
<evidence type="ECO:0000313" key="1">
    <source>
        <dbReference type="EMBL" id="KGO31786.1"/>
    </source>
</evidence>
<accession>A0ABR4XQY0</accession>
<protein>
    <submittedName>
        <fullName evidence="1">Acetyl esterase</fullName>
    </submittedName>
</protein>
<evidence type="ECO:0000313" key="2">
    <source>
        <dbReference type="Proteomes" id="UP000030023"/>
    </source>
</evidence>
<gene>
    <name evidence="1" type="ORF">Q757_05055</name>
</gene>
<dbReference type="Gene3D" id="3.40.50.1820">
    <property type="entry name" value="alpha/beta hydrolase"/>
    <property type="match status" value="1"/>
</dbReference>
<dbReference type="EMBL" id="AXCV01000211">
    <property type="protein sequence ID" value="KGO31786.1"/>
    <property type="molecule type" value="Genomic_DNA"/>
</dbReference>